<protein>
    <submittedName>
        <fullName evidence="2">Ricin-type beta-trefoil lectin domain protein</fullName>
    </submittedName>
</protein>
<dbReference type="Pfam" id="PF00652">
    <property type="entry name" value="Ricin_B_lectin"/>
    <property type="match status" value="1"/>
</dbReference>
<dbReference type="Proteomes" id="UP000327000">
    <property type="component" value="Unassembled WGS sequence"/>
</dbReference>
<name>A0A5N5VZ17_STRMB</name>
<dbReference type="Gene3D" id="2.80.10.50">
    <property type="match status" value="1"/>
</dbReference>
<sequence length="215" mass="21609">MHRSGETRACPLFAVTGMRCCEITPRAHRGLLGEGVTVVNLTSQAKARGFIVATALGTAALAFGTLPAAAVGNGAQGQAKAAVASPFTLVSGVSGRCMDDPGYVTTNGTQVALWDCNGGANQKWSSTGSGTLTIGGKCLDVAGGATGARTHGTRVVLWDCNGSPSQNWTLNTSAPSAIRNASGLCIDSAMGVGGNGVPLVVWECVGSPSQSWAAK</sequence>
<evidence type="ECO:0000313" key="2">
    <source>
        <dbReference type="EMBL" id="KAB7834086.1"/>
    </source>
</evidence>
<dbReference type="SMART" id="SM00458">
    <property type="entry name" value="RICIN"/>
    <property type="match status" value="1"/>
</dbReference>
<evidence type="ECO:0000313" key="3">
    <source>
        <dbReference type="Proteomes" id="UP000327000"/>
    </source>
</evidence>
<accession>A0A5N5VZ17</accession>
<keyword evidence="3" id="KW-1185">Reference proteome</keyword>
<dbReference type="GO" id="GO:0030246">
    <property type="term" value="F:carbohydrate binding"/>
    <property type="evidence" value="ECO:0007669"/>
    <property type="project" value="UniProtKB-KW"/>
</dbReference>
<dbReference type="InterPro" id="IPR035992">
    <property type="entry name" value="Ricin_B-like_lectins"/>
</dbReference>
<dbReference type="CDD" id="cd23418">
    <property type="entry name" value="beta-trefoil_Ricin_XLN-like"/>
    <property type="match status" value="1"/>
</dbReference>
<evidence type="ECO:0000259" key="1">
    <source>
        <dbReference type="SMART" id="SM00458"/>
    </source>
</evidence>
<organism evidence="2 3">
    <name type="scientific">Streptomyces mobaraensis</name>
    <name type="common">Streptoverticillium mobaraense</name>
    <dbReference type="NCBI Taxonomy" id="35621"/>
    <lineage>
        <taxon>Bacteria</taxon>
        <taxon>Bacillati</taxon>
        <taxon>Actinomycetota</taxon>
        <taxon>Actinomycetes</taxon>
        <taxon>Kitasatosporales</taxon>
        <taxon>Streptomycetaceae</taxon>
        <taxon>Streptomyces</taxon>
    </lineage>
</organism>
<dbReference type="EMBL" id="VOKX01000117">
    <property type="protein sequence ID" value="KAB7834086.1"/>
    <property type="molecule type" value="Genomic_DNA"/>
</dbReference>
<dbReference type="SUPFAM" id="SSF50370">
    <property type="entry name" value="Ricin B-like lectins"/>
    <property type="match status" value="1"/>
</dbReference>
<dbReference type="OrthoDB" id="4175653at2"/>
<proteinExistence type="predicted"/>
<reference evidence="2 3" key="1">
    <citation type="journal article" date="2019" name="Microb. Cell Fact.">
        <title>Exploring novel herbicidin analogues by transcriptional regulator overexpression and MS/MS molecular networking.</title>
        <authorList>
            <person name="Shi Y."/>
            <person name="Gu R."/>
            <person name="Li Y."/>
            <person name="Wang X."/>
            <person name="Ren W."/>
            <person name="Li X."/>
            <person name="Wang L."/>
            <person name="Xie Y."/>
            <person name="Hong B."/>
        </authorList>
    </citation>
    <scope>NUCLEOTIDE SEQUENCE [LARGE SCALE GENOMIC DNA]</scope>
    <source>
        <strain evidence="2 3">US-43</strain>
    </source>
</reference>
<comment type="caution">
    <text evidence="2">The sequence shown here is derived from an EMBL/GenBank/DDBJ whole genome shotgun (WGS) entry which is preliminary data.</text>
</comment>
<feature type="domain" description="Ricin B lectin" evidence="1">
    <location>
        <begin position="84"/>
        <end position="215"/>
    </location>
</feature>
<gene>
    <name evidence="2" type="ORF">FRZ00_30990</name>
</gene>
<dbReference type="PROSITE" id="PS50231">
    <property type="entry name" value="RICIN_B_LECTIN"/>
    <property type="match status" value="1"/>
</dbReference>
<dbReference type="InterPro" id="IPR000772">
    <property type="entry name" value="Ricin_B_lectin"/>
</dbReference>
<dbReference type="AlphaFoldDB" id="A0A5N5VZ17"/>
<keyword evidence="2" id="KW-0430">Lectin</keyword>